<evidence type="ECO:0000256" key="2">
    <source>
        <dbReference type="SAM" id="Phobius"/>
    </source>
</evidence>
<feature type="transmembrane region" description="Helical" evidence="2">
    <location>
        <begin position="12"/>
        <end position="31"/>
    </location>
</feature>
<dbReference type="Pfam" id="PF13429">
    <property type="entry name" value="TPR_15"/>
    <property type="match status" value="1"/>
</dbReference>
<dbReference type="PANTHER" id="PTHR12558:SF13">
    <property type="entry name" value="CELL DIVISION CYCLE PROTEIN 27 HOMOLOG"/>
    <property type="match status" value="1"/>
</dbReference>
<accession>A0A517YS79</accession>
<dbReference type="Pfam" id="PF13432">
    <property type="entry name" value="TPR_16"/>
    <property type="match status" value="1"/>
</dbReference>
<proteinExistence type="predicted"/>
<evidence type="ECO:0000313" key="3">
    <source>
        <dbReference type="EMBL" id="QDU33072.1"/>
    </source>
</evidence>
<keyword evidence="1" id="KW-0802">TPR repeat</keyword>
<gene>
    <name evidence="3" type="ORF">KS4_11130</name>
</gene>
<keyword evidence="2" id="KW-1133">Transmembrane helix</keyword>
<feature type="repeat" description="TPR" evidence="1">
    <location>
        <begin position="389"/>
        <end position="422"/>
    </location>
</feature>
<dbReference type="RefSeq" id="WP_145075602.1">
    <property type="nucleotide sequence ID" value="NZ_CP036425.1"/>
</dbReference>
<dbReference type="SUPFAM" id="SSF48452">
    <property type="entry name" value="TPR-like"/>
    <property type="match status" value="4"/>
</dbReference>
<evidence type="ECO:0000313" key="4">
    <source>
        <dbReference type="Proteomes" id="UP000317369"/>
    </source>
</evidence>
<keyword evidence="2" id="KW-0812">Transmembrane</keyword>
<organism evidence="3 4">
    <name type="scientific">Poriferisphaera corsica</name>
    <dbReference type="NCBI Taxonomy" id="2528020"/>
    <lineage>
        <taxon>Bacteria</taxon>
        <taxon>Pseudomonadati</taxon>
        <taxon>Planctomycetota</taxon>
        <taxon>Phycisphaerae</taxon>
        <taxon>Phycisphaerales</taxon>
        <taxon>Phycisphaeraceae</taxon>
        <taxon>Poriferisphaera</taxon>
    </lineage>
</organism>
<dbReference type="PROSITE" id="PS50005">
    <property type="entry name" value="TPR"/>
    <property type="match status" value="3"/>
</dbReference>
<dbReference type="KEGG" id="pcor:KS4_11130"/>
<protein>
    <submittedName>
        <fullName evidence="3">Tetratricopeptide repeat protein</fullName>
    </submittedName>
</protein>
<dbReference type="InterPro" id="IPR019734">
    <property type="entry name" value="TPR_rpt"/>
</dbReference>
<sequence>MALHATAKKRIVILLTVIVIIGVTISGLWFYRQDQNEERVSNLYAQANQLYDAGDYRKALEPMSKYVRNEPTDLDATYKLVEIYENVPQPGGRNIAAAVGKLQQIVDQNFDYKDATERLLDYYVQFQQNDEANQIINQLLAADPQNIDALEAQAVIDSRLRRFKESLNSADQVLALDPDNFRMQLLRIEVQNQLDVPVDKLIEEAENLAAAKPDDARYNLILSYVYQLAQDSSKSLSNLQKAAAYETSDTDYINTLIQFLDASGLFSQSISVLQNAAARTDDPLIHEALIVRLMEVSRYNDALDVIGEINPESPATNLRILMYQTIALTYTDQEEQADKNVNALIKRSNDPQSETLGIALKDVLIEQDASSSETAEKIETAIKHHPSYAYLYLFLGEEYNNSNELEMAIDVWQNAARLRPSWAQPLAQLSLVYLAQGKTVEAQALATAAAQRDQSNPSIAATWALATAANIKPDQKDQATDVLNVIKQLENRGVQGNQLLLMQLTLLEKINDKDQAKQVILDALDNDNEINQQTLLSIANLSRGMNLGLSNRIYDKVQNDFGMNPQLALARSIAMMSEGNVNEANQYFKDQYQQNINDEEKLNWDIAQATFWRINNDPRYIESWEAIANNYPDSARAQQLAIRALSGEADALQSVEKTLERLEQLTGADNINVRIERARILLNANNTDRNPEEAIKILESVINDFPDRIEPRLMIAKAYEESGNVPIAMRELANISKNNPDNPRVAIELARMYQSIRSFNSSSNQLDIVRQSPLSTGNQLSTAARLYAGQNENRLALSIIEKLKNDNQLTENDLLLAAELYRRTDQNGKLQPLLANFLTNPTPRKLAWSADYYASIGENNKANQLIAQIKNLNLGDGVAEQYLANYAAAHQDLDKALNFDIQRTEKQPNNPNAWRQLIARYVIRGDGNDAVAAATTAMQHIDNDLSLKAFINNQNAIIKFSEQPIYRPIILGVLGDAENRTISSKILNELTIADKQDLKASDFADLIKPIANKHPGVLAPQNLIAEIYLRTGKFDEALQIADRVAVNFPDSPSAVRIATDAHMALGEWNDAIISANQWISRSSDAKLEASTRIAAAQIQLNQAYNAIRTLNPYVEQAQQQPDIFPQILTLYGQALAKDNRIQQAVEFYQPLFEKAPEWRAIALRSAILPTRNPNAIAAWLKQIESSIPVDDLDQQALLAESLWDVGNRFDMDESKQQAISLIDNIVSKPEAPATAWFIRGVIHESNGQLNDAAISYREAIKINPDLASAKNNLAFILIQQSQANKEAASLAEEAVNASPANPSFLDTLAAVQSANKDYKKAIETQKKAITLEPNNPLWRVNLLRIYENAGMEHDANELKSELQNRGIQLPNQPTTQK</sequence>
<dbReference type="Proteomes" id="UP000317369">
    <property type="component" value="Chromosome"/>
</dbReference>
<reference evidence="3 4" key="1">
    <citation type="submission" date="2019-02" db="EMBL/GenBank/DDBJ databases">
        <title>Deep-cultivation of Planctomycetes and their phenomic and genomic characterization uncovers novel biology.</title>
        <authorList>
            <person name="Wiegand S."/>
            <person name="Jogler M."/>
            <person name="Boedeker C."/>
            <person name="Pinto D."/>
            <person name="Vollmers J."/>
            <person name="Rivas-Marin E."/>
            <person name="Kohn T."/>
            <person name="Peeters S.H."/>
            <person name="Heuer A."/>
            <person name="Rast P."/>
            <person name="Oberbeckmann S."/>
            <person name="Bunk B."/>
            <person name="Jeske O."/>
            <person name="Meyerdierks A."/>
            <person name="Storesund J.E."/>
            <person name="Kallscheuer N."/>
            <person name="Luecker S."/>
            <person name="Lage O.M."/>
            <person name="Pohl T."/>
            <person name="Merkel B.J."/>
            <person name="Hornburger P."/>
            <person name="Mueller R.-W."/>
            <person name="Bruemmer F."/>
            <person name="Labrenz M."/>
            <person name="Spormann A.M."/>
            <person name="Op den Camp H."/>
            <person name="Overmann J."/>
            <person name="Amann R."/>
            <person name="Jetten M.S.M."/>
            <person name="Mascher T."/>
            <person name="Medema M.H."/>
            <person name="Devos D.P."/>
            <person name="Kaster A.-K."/>
            <person name="Ovreas L."/>
            <person name="Rohde M."/>
            <person name="Galperin M.Y."/>
            <person name="Jogler C."/>
        </authorList>
    </citation>
    <scope>NUCLEOTIDE SEQUENCE [LARGE SCALE GENOMIC DNA]</scope>
    <source>
        <strain evidence="3 4">KS4</strain>
    </source>
</reference>
<keyword evidence="2" id="KW-0472">Membrane</keyword>
<dbReference type="SMART" id="SM00028">
    <property type="entry name" value="TPR"/>
    <property type="match status" value="8"/>
</dbReference>
<dbReference type="OrthoDB" id="9790037at2"/>
<dbReference type="Pfam" id="PF14559">
    <property type="entry name" value="TPR_19"/>
    <property type="match status" value="1"/>
</dbReference>
<evidence type="ECO:0000256" key="1">
    <source>
        <dbReference type="PROSITE-ProRule" id="PRU00339"/>
    </source>
</evidence>
<name>A0A517YS79_9BACT</name>
<feature type="repeat" description="TPR" evidence="1">
    <location>
        <begin position="1233"/>
        <end position="1266"/>
    </location>
</feature>
<dbReference type="EMBL" id="CP036425">
    <property type="protein sequence ID" value="QDU33072.1"/>
    <property type="molecule type" value="Genomic_DNA"/>
</dbReference>
<dbReference type="InterPro" id="IPR011990">
    <property type="entry name" value="TPR-like_helical_dom_sf"/>
</dbReference>
<feature type="repeat" description="TPR" evidence="1">
    <location>
        <begin position="1302"/>
        <end position="1335"/>
    </location>
</feature>
<keyword evidence="4" id="KW-1185">Reference proteome</keyword>
<dbReference type="PANTHER" id="PTHR12558">
    <property type="entry name" value="CELL DIVISION CYCLE 16,23,27"/>
    <property type="match status" value="1"/>
</dbReference>
<dbReference type="Gene3D" id="1.25.40.10">
    <property type="entry name" value="Tetratricopeptide repeat domain"/>
    <property type="match status" value="5"/>
</dbReference>